<dbReference type="AlphaFoldDB" id="A0A8S0S0X1"/>
<keyword evidence="2" id="KW-1185">Reference proteome</keyword>
<accession>A0A8S0S0X1</accession>
<dbReference type="OrthoDB" id="694638at2759"/>
<evidence type="ECO:0000313" key="2">
    <source>
        <dbReference type="Proteomes" id="UP000594638"/>
    </source>
</evidence>
<dbReference type="PANTHER" id="PTHR33526:SF30">
    <property type="entry name" value="DUF4005 DOMAIN-CONTAINING PROTEIN"/>
    <property type="match status" value="1"/>
</dbReference>
<gene>
    <name evidence="1" type="ORF">OLEA9_A045687</name>
</gene>
<dbReference type="Gramene" id="OE9A045687T1">
    <property type="protein sequence ID" value="OE9A045687C1"/>
    <property type="gene ID" value="OE9A045687"/>
</dbReference>
<sequence>MARNKEKKKPKFMRYMNTMFDCGKRVDQDCIVQPQSHKDLTGVNLSKESDNGDIMELIRQAKARKCGGVKVDVDSKGNLVLKTTPLEVPERSYSVGVGRIGKIDEEAPCDFKESDVNKYLYRRCASYTLLKGNVLY</sequence>
<protein>
    <submittedName>
        <fullName evidence="1">Uncharacterized protein</fullName>
    </submittedName>
</protein>
<comment type="caution">
    <text evidence="1">The sequence shown here is derived from an EMBL/GenBank/DDBJ whole genome shotgun (WGS) entry which is preliminary data.</text>
</comment>
<reference evidence="1 2" key="1">
    <citation type="submission" date="2019-12" db="EMBL/GenBank/DDBJ databases">
        <authorList>
            <person name="Alioto T."/>
            <person name="Alioto T."/>
            <person name="Gomez Garrido J."/>
        </authorList>
    </citation>
    <scope>NUCLEOTIDE SEQUENCE [LARGE SCALE GENOMIC DNA]</scope>
</reference>
<organism evidence="1 2">
    <name type="scientific">Olea europaea subsp. europaea</name>
    <dbReference type="NCBI Taxonomy" id="158383"/>
    <lineage>
        <taxon>Eukaryota</taxon>
        <taxon>Viridiplantae</taxon>
        <taxon>Streptophyta</taxon>
        <taxon>Embryophyta</taxon>
        <taxon>Tracheophyta</taxon>
        <taxon>Spermatophyta</taxon>
        <taxon>Magnoliopsida</taxon>
        <taxon>eudicotyledons</taxon>
        <taxon>Gunneridae</taxon>
        <taxon>Pentapetalae</taxon>
        <taxon>asterids</taxon>
        <taxon>lamiids</taxon>
        <taxon>Lamiales</taxon>
        <taxon>Oleaceae</taxon>
        <taxon>Oleeae</taxon>
        <taxon>Olea</taxon>
    </lineage>
</organism>
<proteinExistence type="predicted"/>
<dbReference type="PANTHER" id="PTHR33526">
    <property type="entry name" value="OS07G0123800 PROTEIN"/>
    <property type="match status" value="1"/>
</dbReference>
<dbReference type="EMBL" id="CACTIH010003792">
    <property type="protein sequence ID" value="CAA2985099.1"/>
    <property type="molecule type" value="Genomic_DNA"/>
</dbReference>
<dbReference type="Proteomes" id="UP000594638">
    <property type="component" value="Unassembled WGS sequence"/>
</dbReference>
<name>A0A8S0S0X1_OLEEU</name>
<evidence type="ECO:0000313" key="1">
    <source>
        <dbReference type="EMBL" id="CAA2985099.1"/>
    </source>
</evidence>